<name>A0ABY1JX45_9BACL</name>
<gene>
    <name evidence="2" type="ORF">SAMN05421578_10589</name>
</gene>
<evidence type="ECO:0000256" key="1">
    <source>
        <dbReference type="SAM" id="MobiDB-lite"/>
    </source>
</evidence>
<evidence type="ECO:0000313" key="2">
    <source>
        <dbReference type="EMBL" id="SIQ92797.1"/>
    </source>
</evidence>
<feature type="compositionally biased region" description="Basic residues" evidence="1">
    <location>
        <begin position="10"/>
        <end position="22"/>
    </location>
</feature>
<keyword evidence="3" id="KW-1185">Reference proteome</keyword>
<proteinExistence type="predicted"/>
<protein>
    <recommendedName>
        <fullName evidence="4">HNH endonuclease</fullName>
    </recommendedName>
</protein>
<evidence type="ECO:0008006" key="4">
    <source>
        <dbReference type="Google" id="ProtNLM"/>
    </source>
</evidence>
<evidence type="ECO:0000313" key="3">
    <source>
        <dbReference type="Proteomes" id="UP000186666"/>
    </source>
</evidence>
<dbReference type="RefSeq" id="WP_068586864.1">
    <property type="nucleotide sequence ID" value="NZ_FTNK01000005.1"/>
</dbReference>
<dbReference type="EMBL" id="FTNK01000005">
    <property type="protein sequence ID" value="SIQ92797.1"/>
    <property type="molecule type" value="Genomic_DNA"/>
</dbReference>
<feature type="region of interest" description="Disordered" evidence="1">
    <location>
        <begin position="1"/>
        <end position="22"/>
    </location>
</feature>
<comment type="caution">
    <text evidence="2">The sequence shown here is derived from an EMBL/GenBank/DDBJ whole genome shotgun (WGS) entry which is preliminary data.</text>
</comment>
<reference evidence="2 3" key="1">
    <citation type="submission" date="2017-01" db="EMBL/GenBank/DDBJ databases">
        <authorList>
            <person name="Varghese N."/>
            <person name="Submissions S."/>
        </authorList>
    </citation>
    <scope>NUCLEOTIDE SEQUENCE [LARGE SCALE GENOMIC DNA]</scope>
    <source>
        <strain evidence="2 3">ATCC 23464</strain>
    </source>
</reference>
<accession>A0ABY1JX45</accession>
<organism evidence="2 3">
    <name type="scientific">Paenibacillus macquariensis</name>
    <dbReference type="NCBI Taxonomy" id="948756"/>
    <lineage>
        <taxon>Bacteria</taxon>
        <taxon>Bacillati</taxon>
        <taxon>Bacillota</taxon>
        <taxon>Bacilli</taxon>
        <taxon>Bacillales</taxon>
        <taxon>Paenibacillaceae</taxon>
        <taxon>Paenibacillus</taxon>
    </lineage>
</organism>
<dbReference type="Proteomes" id="UP000186666">
    <property type="component" value="Unassembled WGS sequence"/>
</dbReference>
<sequence>MYGFNPVPKITHRRAKPKRGRHTAITDKCSNEVKRRASEGNPEGYLICEFCGCSRPAVRFERAHLINASQYGSGGQPWNIAIVCGPRTETGTCHQFLDDTEEGREMKMKKRAELIQYYTIGPGRSWWIYIAE</sequence>